<feature type="transmembrane region" description="Helical" evidence="5">
    <location>
        <begin position="169"/>
        <end position="190"/>
    </location>
</feature>
<evidence type="ECO:0008006" key="8">
    <source>
        <dbReference type="Google" id="ProtNLM"/>
    </source>
</evidence>
<proteinExistence type="predicted"/>
<evidence type="ECO:0000256" key="2">
    <source>
        <dbReference type="ARBA" id="ARBA00022692"/>
    </source>
</evidence>
<feature type="transmembrane region" description="Helical" evidence="5">
    <location>
        <begin position="371"/>
        <end position="390"/>
    </location>
</feature>
<feature type="transmembrane region" description="Helical" evidence="5">
    <location>
        <begin position="77"/>
        <end position="96"/>
    </location>
</feature>
<dbReference type="InterPro" id="IPR036259">
    <property type="entry name" value="MFS_trans_sf"/>
</dbReference>
<dbReference type="GO" id="GO:0016020">
    <property type="term" value="C:membrane"/>
    <property type="evidence" value="ECO:0007669"/>
    <property type="project" value="UniProtKB-SubCell"/>
</dbReference>
<feature type="transmembrane region" description="Helical" evidence="5">
    <location>
        <begin position="131"/>
        <end position="157"/>
    </location>
</feature>
<feature type="transmembrane region" description="Helical" evidence="5">
    <location>
        <begin position="35"/>
        <end position="57"/>
    </location>
</feature>
<evidence type="ECO:0000313" key="6">
    <source>
        <dbReference type="EMBL" id="THH18809.1"/>
    </source>
</evidence>
<dbReference type="AlphaFoldDB" id="A0A4S4M187"/>
<gene>
    <name evidence="6" type="ORF">EW146_g2221</name>
</gene>
<feature type="transmembrane region" description="Helical" evidence="5">
    <location>
        <begin position="202"/>
        <end position="220"/>
    </location>
</feature>
<dbReference type="EMBL" id="SGPL01000063">
    <property type="protein sequence ID" value="THH18809.1"/>
    <property type="molecule type" value="Genomic_DNA"/>
</dbReference>
<dbReference type="InterPro" id="IPR051617">
    <property type="entry name" value="UNC-93-like_regulator"/>
</dbReference>
<comment type="caution">
    <text evidence="6">The sequence shown here is derived from an EMBL/GenBank/DDBJ whole genome shotgun (WGS) entry which is preliminary data.</text>
</comment>
<comment type="subcellular location">
    <subcellularLocation>
        <location evidence="1">Membrane</location>
        <topology evidence="1">Multi-pass membrane protein</topology>
    </subcellularLocation>
</comment>
<name>A0A4S4M187_9AGAM</name>
<dbReference type="PANTHER" id="PTHR23294">
    <property type="entry name" value="ET TRANSLATION PRODUCT-RELATED"/>
    <property type="match status" value="1"/>
</dbReference>
<evidence type="ECO:0000256" key="1">
    <source>
        <dbReference type="ARBA" id="ARBA00004141"/>
    </source>
</evidence>
<reference evidence="6 7" key="1">
    <citation type="submission" date="2019-02" db="EMBL/GenBank/DDBJ databases">
        <title>Genome sequencing of the rare red list fungi Bondarzewia mesenterica.</title>
        <authorList>
            <person name="Buettner E."/>
            <person name="Kellner H."/>
        </authorList>
    </citation>
    <scope>NUCLEOTIDE SEQUENCE [LARGE SCALE GENOMIC DNA]</scope>
    <source>
        <strain evidence="6 7">DSM 108281</strain>
    </source>
</reference>
<evidence type="ECO:0000256" key="4">
    <source>
        <dbReference type="ARBA" id="ARBA00023136"/>
    </source>
</evidence>
<dbReference type="Proteomes" id="UP000310158">
    <property type="component" value="Unassembled WGS sequence"/>
</dbReference>
<feature type="transmembrane region" description="Helical" evidence="5">
    <location>
        <begin position="433"/>
        <end position="452"/>
    </location>
</feature>
<keyword evidence="3 5" id="KW-1133">Transmembrane helix</keyword>
<keyword evidence="4 5" id="KW-0472">Membrane</keyword>
<dbReference type="PANTHER" id="PTHR23294:SF59">
    <property type="entry name" value="UNC93-LIKE PROTEIN C922.05C"/>
    <property type="match status" value="1"/>
</dbReference>
<feature type="transmembrane region" description="Helical" evidence="5">
    <location>
        <begin position="103"/>
        <end position="125"/>
    </location>
</feature>
<dbReference type="SUPFAM" id="SSF103473">
    <property type="entry name" value="MFS general substrate transporter"/>
    <property type="match status" value="1"/>
</dbReference>
<organism evidence="6 7">
    <name type="scientific">Bondarzewia mesenterica</name>
    <dbReference type="NCBI Taxonomy" id="1095465"/>
    <lineage>
        <taxon>Eukaryota</taxon>
        <taxon>Fungi</taxon>
        <taxon>Dikarya</taxon>
        <taxon>Basidiomycota</taxon>
        <taxon>Agaricomycotina</taxon>
        <taxon>Agaricomycetes</taxon>
        <taxon>Russulales</taxon>
        <taxon>Bondarzewiaceae</taxon>
        <taxon>Bondarzewia</taxon>
    </lineage>
</organism>
<sequence length="483" mass="53532">MSDLANEKGYGSGHSDDRYQSAAEVFERPTGLKGFYYHPLTQVAMLGVVCFMCPGLFNALNGLGAGGQIDSANSANANVALYSTFSFSGFFAGSINNKIGPKLTLLIGSCGYALYIGSFLAVNIHSNAGPFVVAAGAVLGVCAGLLWTAQGSIMLAYPTENEKGKYIGVFWAIFNLGGVVGASVSLGQNFHSTTNAVGNGTYIGFLVLTLIGVTIPMFMADPNKMIRTDGTKVTAPRQSSWKTELYGLYIALKTDPMIVLLFPMFFASNWFYTWQFNDYNGALFNIRARSLNNLVYWLSQIVGSISIGLFLDRRRLTRRFRAFAGWVVLLCMVFIIHIWAYFYQRDYTRESMPPNDSNKMDIYDHRYPSRVWLYIFCSLLDAMWQTTAYWMMGAMSNDPAKLAYFTGFYKSIQSAGAAGVWRADAVKLPYMNIFLSTWVLLVAGLVFALPMIHIRVKDHTEFADEAIARMDDSGHIQPAEQAQ</sequence>
<keyword evidence="2 5" id="KW-0812">Transmembrane</keyword>
<evidence type="ECO:0000313" key="7">
    <source>
        <dbReference type="Proteomes" id="UP000310158"/>
    </source>
</evidence>
<protein>
    <recommendedName>
        <fullName evidence="8">Major facilitator superfamily (MFS) profile domain-containing protein</fullName>
    </recommendedName>
</protein>
<accession>A0A4S4M187</accession>
<keyword evidence="7" id="KW-1185">Reference proteome</keyword>
<dbReference type="OrthoDB" id="196103at2759"/>
<evidence type="ECO:0000256" key="5">
    <source>
        <dbReference type="SAM" id="Phobius"/>
    </source>
</evidence>
<feature type="transmembrane region" description="Helical" evidence="5">
    <location>
        <begin position="257"/>
        <end position="274"/>
    </location>
</feature>
<dbReference type="Pfam" id="PF05978">
    <property type="entry name" value="UNC-93"/>
    <property type="match status" value="1"/>
</dbReference>
<feature type="transmembrane region" description="Helical" evidence="5">
    <location>
        <begin position="294"/>
        <end position="311"/>
    </location>
</feature>
<dbReference type="Gene3D" id="1.20.1250.20">
    <property type="entry name" value="MFS general substrate transporter like domains"/>
    <property type="match status" value="1"/>
</dbReference>
<dbReference type="InterPro" id="IPR010291">
    <property type="entry name" value="Ion_channel_UNC-93"/>
</dbReference>
<feature type="transmembrane region" description="Helical" evidence="5">
    <location>
        <begin position="323"/>
        <end position="342"/>
    </location>
</feature>
<evidence type="ECO:0000256" key="3">
    <source>
        <dbReference type="ARBA" id="ARBA00022989"/>
    </source>
</evidence>